<organism evidence="1 2">
    <name type="scientific">Commensalibacter intestini A911</name>
    <dbReference type="NCBI Taxonomy" id="1088868"/>
    <lineage>
        <taxon>Bacteria</taxon>
        <taxon>Pseudomonadati</taxon>
        <taxon>Pseudomonadota</taxon>
        <taxon>Alphaproteobacteria</taxon>
        <taxon>Acetobacterales</taxon>
        <taxon>Acetobacteraceae</taxon>
    </lineage>
</organism>
<evidence type="ECO:0000313" key="1">
    <source>
        <dbReference type="EMBL" id="EHD13203.1"/>
    </source>
</evidence>
<name>G6F2U4_9PROT</name>
<accession>G6F2U4</accession>
<dbReference type="PATRIC" id="fig|1088868.3.peg.1946"/>
<dbReference type="OrthoDB" id="1435962at2"/>
<dbReference type="RefSeq" id="WP_008854930.1">
    <property type="nucleotide sequence ID" value="NZ_AGFR01000010.1"/>
</dbReference>
<evidence type="ECO:0000313" key="2">
    <source>
        <dbReference type="Proteomes" id="UP000005939"/>
    </source>
</evidence>
<protein>
    <recommendedName>
        <fullName evidence="3">HEPN domain-containing protein</fullName>
    </recommendedName>
</protein>
<dbReference type="eggNOG" id="ENOG5032EI0">
    <property type="taxonomic scope" value="Bacteria"/>
</dbReference>
<dbReference type="EMBL" id="AGFR01000010">
    <property type="protein sequence ID" value="EHD13203.1"/>
    <property type="molecule type" value="Genomic_DNA"/>
</dbReference>
<reference evidence="1 2" key="1">
    <citation type="submission" date="2011-10" db="EMBL/GenBank/DDBJ databases">
        <title>Genome Sequence of Commensalibacter intestini A911, isolated from Drosophila gut.</title>
        <authorList>
            <person name="Lee W.-J."/>
            <person name="Kim E.-K."/>
        </authorList>
    </citation>
    <scope>NUCLEOTIDE SEQUENCE [LARGE SCALE GENOMIC DNA]</scope>
    <source>
        <strain evidence="1 2">A911</strain>
    </source>
</reference>
<evidence type="ECO:0008006" key="3">
    <source>
        <dbReference type="Google" id="ProtNLM"/>
    </source>
</evidence>
<gene>
    <name evidence="1" type="ORF">CIN_19400</name>
</gene>
<dbReference type="Proteomes" id="UP000005939">
    <property type="component" value="Unassembled WGS sequence"/>
</dbReference>
<sequence>MSAREKTFREELDNLIKEGDNLLIAINHMIDPDSFKNTYYKNNQEKYNNLIKSLPSFINKYEIWYSKSKKVIKFILPDRLIDFNSAYKHPSKQKDITFTNYDIHNFILGIQLSKEEYRYVVVNIYQQQLNILKAAKKIFSSKLLDLKTLVQADLFDSEIEVAGELAKKGFLRGAGAICGVIIEKHLRALCERHNITITKKNPGINDLCVILRNNDVIDIPQERFIMSCADIRNLCDHNKGIEPTQTQIDNLLSDTKRIIDTIY</sequence>
<proteinExistence type="predicted"/>
<comment type="caution">
    <text evidence="1">The sequence shown here is derived from an EMBL/GenBank/DDBJ whole genome shotgun (WGS) entry which is preliminary data.</text>
</comment>
<dbReference type="AlphaFoldDB" id="G6F2U4"/>